<proteinExistence type="predicted"/>
<evidence type="ECO:0000313" key="7">
    <source>
        <dbReference type="Proteomes" id="UP000477951"/>
    </source>
</evidence>
<comment type="caution">
    <text evidence="6">The sequence shown here is derived from an EMBL/GenBank/DDBJ whole genome shotgun (WGS) entry which is preliminary data.</text>
</comment>
<evidence type="ECO:0000256" key="3">
    <source>
        <dbReference type="ARBA" id="ARBA00022723"/>
    </source>
</evidence>
<dbReference type="InterPro" id="IPR030973">
    <property type="entry name" value="CHP04434"/>
</dbReference>
<dbReference type="NCBIfam" id="TIGR04434">
    <property type="entry name" value="rSAM_Pput_1520"/>
    <property type="match status" value="1"/>
</dbReference>
<dbReference type="InterPro" id="IPR058240">
    <property type="entry name" value="rSAM_sf"/>
</dbReference>
<dbReference type="AlphaFoldDB" id="A0A6L6VP98"/>
<evidence type="ECO:0000256" key="4">
    <source>
        <dbReference type="ARBA" id="ARBA00023004"/>
    </source>
</evidence>
<keyword evidence="4" id="KW-0408">Iron</keyword>
<dbReference type="GO" id="GO:0003824">
    <property type="term" value="F:catalytic activity"/>
    <property type="evidence" value="ECO:0007669"/>
    <property type="project" value="InterPro"/>
</dbReference>
<evidence type="ECO:0000313" key="6">
    <source>
        <dbReference type="EMBL" id="MUZ75272.1"/>
    </source>
</evidence>
<evidence type="ECO:0000256" key="5">
    <source>
        <dbReference type="ARBA" id="ARBA00023014"/>
    </source>
</evidence>
<dbReference type="SFLD" id="SFLDS00029">
    <property type="entry name" value="Radical_SAM"/>
    <property type="match status" value="1"/>
</dbReference>
<dbReference type="PANTHER" id="PTHR43409">
    <property type="entry name" value="ANAEROBIC MAGNESIUM-PROTOPORPHYRIN IX MONOMETHYL ESTER CYCLASE-RELATED"/>
    <property type="match status" value="1"/>
</dbReference>
<evidence type="ECO:0000256" key="2">
    <source>
        <dbReference type="ARBA" id="ARBA00022691"/>
    </source>
</evidence>
<dbReference type="GO" id="GO:0046872">
    <property type="term" value="F:metal ion binding"/>
    <property type="evidence" value="ECO:0007669"/>
    <property type="project" value="UniProtKB-KW"/>
</dbReference>
<keyword evidence="2" id="KW-0949">S-adenosyl-L-methionine</keyword>
<dbReference type="EMBL" id="WPHR01000026">
    <property type="protein sequence ID" value="MUZ75272.1"/>
    <property type="molecule type" value="Genomic_DNA"/>
</dbReference>
<accession>A0A6L6VP98</accession>
<name>A0A6L6VP98_AGRVI</name>
<dbReference type="SFLD" id="SFLDG01082">
    <property type="entry name" value="B12-binding_domain_containing"/>
    <property type="match status" value="1"/>
</dbReference>
<evidence type="ECO:0000256" key="1">
    <source>
        <dbReference type="ARBA" id="ARBA00001966"/>
    </source>
</evidence>
<gene>
    <name evidence="6" type="ORF">GOZ90_21515</name>
</gene>
<keyword evidence="5" id="KW-0411">Iron-sulfur</keyword>
<dbReference type="RefSeq" id="WP_156616017.1">
    <property type="nucleotide sequence ID" value="NZ_WPHR01000026.1"/>
</dbReference>
<dbReference type="SUPFAM" id="SSF102114">
    <property type="entry name" value="Radical SAM enzymes"/>
    <property type="match status" value="1"/>
</dbReference>
<organism evidence="6 7">
    <name type="scientific">Agrobacterium vitis</name>
    <name type="common">Rhizobium vitis</name>
    <dbReference type="NCBI Taxonomy" id="373"/>
    <lineage>
        <taxon>Bacteria</taxon>
        <taxon>Pseudomonadati</taxon>
        <taxon>Pseudomonadota</taxon>
        <taxon>Alphaproteobacteria</taxon>
        <taxon>Hyphomicrobiales</taxon>
        <taxon>Rhizobiaceae</taxon>
        <taxon>Rhizobium/Agrobacterium group</taxon>
        <taxon>Agrobacterium</taxon>
    </lineage>
</organism>
<keyword evidence="3" id="KW-0479">Metal-binding</keyword>
<protein>
    <submittedName>
        <fullName evidence="6">B12-binding domain/radical SAM domain-containing protein</fullName>
    </submittedName>
</protein>
<reference evidence="6 7" key="1">
    <citation type="submission" date="2019-12" db="EMBL/GenBank/DDBJ databases">
        <title>Whole-genome sequencing of Allorhizobium vitis.</title>
        <authorList>
            <person name="Gan H.M."/>
            <person name="Szegedi E."/>
            <person name="Burr T."/>
            <person name="Savka M.A."/>
        </authorList>
    </citation>
    <scope>NUCLEOTIDE SEQUENCE [LARGE SCALE GENOMIC DNA]</scope>
    <source>
        <strain evidence="6 7">CG516</strain>
    </source>
</reference>
<dbReference type="Proteomes" id="UP000477951">
    <property type="component" value="Unassembled WGS sequence"/>
</dbReference>
<dbReference type="InterPro" id="IPR007197">
    <property type="entry name" value="rSAM"/>
</dbReference>
<dbReference type="InterPro" id="IPR051198">
    <property type="entry name" value="BchE-like"/>
</dbReference>
<sequence>MTSQNSTTSSLDERIPTSQNASKSDLAALACKPLRVLAVAAPDRIAGRKNSLGLDSTDPASLFNACRIAAQRTFSVDSAWAQSNWAGGRKEIRKHFALLYSLDDLPSFTEMLLHVRPNLLLIGAMTLCMPGAVECARRARDILGNEVIIVLGGRHATETIYLSPSRIRTPEKILHHRASPILLARTGRISGLFDAVVSGEGEYLIAEIGEIIASIQGTCDVTSIIRNLAPETPGDWILSTVDPNNEVVSTGVPIDRNILPPLAPLFGVSAAFDVFKGRMTAHVFSDTGPGCVYDCSFCSERSGVTGRLADLGNAPTRLYRQLAEAAKVIDEDSPGRGASAFVEDSVLLGGSPRSIDLFCDLLEADPIPIQFGAQLTIDQILRRETQVMRLARVGLKYLFIGLETFDPVEIGGMSKDLGSREGSWHLRFRRALDVLGRFGVACGCALLFGLGEAHASRIALLEAVVTERAKRGNPLALSANWAVHHPLRGQVSDPGFDYLKWGTPEGPMLELFHNFGEASTEYCLVGTTPPNLEEVKEINQALEIFWKNGDSDTHCTSRPDKKT</sequence>
<dbReference type="GO" id="GO:0051536">
    <property type="term" value="F:iron-sulfur cluster binding"/>
    <property type="evidence" value="ECO:0007669"/>
    <property type="project" value="UniProtKB-KW"/>
</dbReference>
<comment type="cofactor">
    <cofactor evidence="1">
        <name>[4Fe-4S] cluster</name>
        <dbReference type="ChEBI" id="CHEBI:49883"/>
    </cofactor>
</comment>